<protein>
    <submittedName>
        <fullName evidence="1">Uncharacterized protein</fullName>
    </submittedName>
</protein>
<organism evidence="1">
    <name type="scientific">Anguilla anguilla</name>
    <name type="common">European freshwater eel</name>
    <name type="synonym">Muraena anguilla</name>
    <dbReference type="NCBI Taxonomy" id="7936"/>
    <lineage>
        <taxon>Eukaryota</taxon>
        <taxon>Metazoa</taxon>
        <taxon>Chordata</taxon>
        <taxon>Craniata</taxon>
        <taxon>Vertebrata</taxon>
        <taxon>Euteleostomi</taxon>
        <taxon>Actinopterygii</taxon>
        <taxon>Neopterygii</taxon>
        <taxon>Teleostei</taxon>
        <taxon>Anguilliformes</taxon>
        <taxon>Anguillidae</taxon>
        <taxon>Anguilla</taxon>
    </lineage>
</organism>
<reference evidence="1" key="2">
    <citation type="journal article" date="2015" name="Fish Shellfish Immunol.">
        <title>Early steps in the European eel (Anguilla anguilla)-Vibrio vulnificus interaction in the gills: Role of the RtxA13 toxin.</title>
        <authorList>
            <person name="Callol A."/>
            <person name="Pajuelo D."/>
            <person name="Ebbesson L."/>
            <person name="Teles M."/>
            <person name="MacKenzie S."/>
            <person name="Amaro C."/>
        </authorList>
    </citation>
    <scope>NUCLEOTIDE SEQUENCE</scope>
</reference>
<dbReference type="EMBL" id="GBXM01036598">
    <property type="protein sequence ID" value="JAH71979.1"/>
    <property type="molecule type" value="Transcribed_RNA"/>
</dbReference>
<accession>A0A0E9V1G9</accession>
<evidence type="ECO:0000313" key="1">
    <source>
        <dbReference type="EMBL" id="JAH71979.1"/>
    </source>
</evidence>
<name>A0A0E9V1G9_ANGAN</name>
<reference evidence="1" key="1">
    <citation type="submission" date="2014-11" db="EMBL/GenBank/DDBJ databases">
        <authorList>
            <person name="Amaro Gonzalez C."/>
        </authorList>
    </citation>
    <scope>NUCLEOTIDE SEQUENCE</scope>
</reference>
<sequence length="45" mass="4950">MPCIAHILRTITVILNDSGFVNALTKCCKIVGHFKHNPANTSELQ</sequence>
<dbReference type="AlphaFoldDB" id="A0A0E9V1G9"/>
<proteinExistence type="predicted"/>